<reference evidence="1 2" key="1">
    <citation type="submission" date="2023-11" db="EMBL/GenBank/DDBJ databases">
        <authorList>
            <person name="Hedman E."/>
            <person name="Englund M."/>
            <person name="Stromberg M."/>
            <person name="Nyberg Akerstrom W."/>
            <person name="Nylinder S."/>
            <person name="Jareborg N."/>
            <person name="Kallberg Y."/>
            <person name="Kronander E."/>
        </authorList>
    </citation>
    <scope>NUCLEOTIDE SEQUENCE [LARGE SCALE GENOMIC DNA]</scope>
</reference>
<accession>A0AAV1LHP3</accession>
<evidence type="ECO:0000313" key="1">
    <source>
        <dbReference type="EMBL" id="CAK1594986.1"/>
    </source>
</evidence>
<sequence>MVNVRKHVQKLDNEYWEKDIGMENVMEYFIIETCIGEVTSEEARFYESINATGVRPDHYALNHKFNKERLGGNVVNSDREQYEAEKKAGDMTALLGLKYVHYRQPHIYTDLGRRFVPQYPYYEIAPPELVLAVARESALLEGAKPINPTDEIIRENVLRTGDYWNSVWKEDVYSPVQALRTKKDEDRTSEIEIVPARIKPGSKFYRLISMLKKISPRLLYVINNDDRI</sequence>
<proteinExistence type="predicted"/>
<keyword evidence="2" id="KW-1185">Reference proteome</keyword>
<evidence type="ECO:0000313" key="2">
    <source>
        <dbReference type="Proteomes" id="UP001314205"/>
    </source>
</evidence>
<comment type="caution">
    <text evidence="1">The sequence shown here is derived from an EMBL/GenBank/DDBJ whole genome shotgun (WGS) entry which is preliminary data.</text>
</comment>
<dbReference type="Proteomes" id="UP001314205">
    <property type="component" value="Unassembled WGS sequence"/>
</dbReference>
<gene>
    <name evidence="1" type="ORF">PARMNEM_LOCUS14539</name>
</gene>
<dbReference type="AlphaFoldDB" id="A0AAV1LHP3"/>
<name>A0AAV1LHP3_9NEOP</name>
<organism evidence="1 2">
    <name type="scientific">Parnassius mnemosyne</name>
    <name type="common">clouded apollo</name>
    <dbReference type="NCBI Taxonomy" id="213953"/>
    <lineage>
        <taxon>Eukaryota</taxon>
        <taxon>Metazoa</taxon>
        <taxon>Ecdysozoa</taxon>
        <taxon>Arthropoda</taxon>
        <taxon>Hexapoda</taxon>
        <taxon>Insecta</taxon>
        <taxon>Pterygota</taxon>
        <taxon>Neoptera</taxon>
        <taxon>Endopterygota</taxon>
        <taxon>Lepidoptera</taxon>
        <taxon>Glossata</taxon>
        <taxon>Ditrysia</taxon>
        <taxon>Papilionoidea</taxon>
        <taxon>Papilionidae</taxon>
        <taxon>Parnassiinae</taxon>
        <taxon>Parnassini</taxon>
        <taxon>Parnassius</taxon>
        <taxon>Driopa</taxon>
    </lineage>
</organism>
<protein>
    <submittedName>
        <fullName evidence="1">Uncharacterized protein</fullName>
    </submittedName>
</protein>
<dbReference type="EMBL" id="CAVLGL010000091">
    <property type="protein sequence ID" value="CAK1594986.1"/>
    <property type="molecule type" value="Genomic_DNA"/>
</dbReference>